<dbReference type="EMBL" id="BGPR01002166">
    <property type="protein sequence ID" value="GBM68856.1"/>
    <property type="molecule type" value="Genomic_DNA"/>
</dbReference>
<comment type="pathway">
    <text evidence="12">Steroid hormone biosynthesis; dafachronic acid biosynthesis.</text>
</comment>
<keyword evidence="19" id="KW-1185">Reference proteome</keyword>
<evidence type="ECO:0000256" key="9">
    <source>
        <dbReference type="ARBA" id="ARBA00023004"/>
    </source>
</evidence>
<evidence type="ECO:0000256" key="5">
    <source>
        <dbReference type="ARBA" id="ARBA00022714"/>
    </source>
</evidence>
<dbReference type="Gene3D" id="2.102.10.10">
    <property type="entry name" value="Rieske [2Fe-2S] iron-sulphur domain"/>
    <property type="match status" value="1"/>
</dbReference>
<keyword evidence="5" id="KW-0001">2Fe-2S</keyword>
<accession>A0A4Y2HV66</accession>
<keyword evidence="4" id="KW-0812">Transmembrane</keyword>
<dbReference type="InterPro" id="IPR036922">
    <property type="entry name" value="Rieske_2Fe-2S_sf"/>
</dbReference>
<comment type="subcellular location">
    <subcellularLocation>
        <location evidence="2">Membrane</location>
    </subcellularLocation>
</comment>
<evidence type="ECO:0000256" key="2">
    <source>
        <dbReference type="ARBA" id="ARBA00004370"/>
    </source>
</evidence>
<keyword evidence="7" id="KW-1133">Transmembrane helix</keyword>
<dbReference type="Proteomes" id="UP000499080">
    <property type="component" value="Unassembled WGS sequence"/>
</dbReference>
<dbReference type="GO" id="GO:0046872">
    <property type="term" value="F:metal ion binding"/>
    <property type="evidence" value="ECO:0007669"/>
    <property type="project" value="UniProtKB-KW"/>
</dbReference>
<dbReference type="GO" id="GO:0005737">
    <property type="term" value="C:cytoplasm"/>
    <property type="evidence" value="ECO:0007669"/>
    <property type="project" value="TreeGrafter"/>
</dbReference>
<evidence type="ECO:0000256" key="15">
    <source>
        <dbReference type="ARBA" id="ARBA00047853"/>
    </source>
</evidence>
<dbReference type="UniPathway" id="UPA01020"/>
<evidence type="ECO:0000256" key="7">
    <source>
        <dbReference type="ARBA" id="ARBA00022989"/>
    </source>
</evidence>
<dbReference type="PANTHER" id="PTHR21266">
    <property type="entry name" value="IRON-SULFUR DOMAIN CONTAINING PROTEIN"/>
    <property type="match status" value="1"/>
</dbReference>
<comment type="catalytic activity">
    <reaction evidence="16">
        <text>cholesterol + NADPH + O2 + H(+) = 7-dehydrocholesterol + NADP(+) + 2 H2O</text>
        <dbReference type="Rhea" id="RHEA:45024"/>
        <dbReference type="ChEBI" id="CHEBI:15377"/>
        <dbReference type="ChEBI" id="CHEBI:15378"/>
        <dbReference type="ChEBI" id="CHEBI:15379"/>
        <dbReference type="ChEBI" id="CHEBI:16113"/>
        <dbReference type="ChEBI" id="CHEBI:17759"/>
        <dbReference type="ChEBI" id="CHEBI:57783"/>
        <dbReference type="ChEBI" id="CHEBI:58349"/>
        <dbReference type="EC" id="1.14.19.21"/>
    </reaction>
    <physiologicalReaction direction="left-to-right" evidence="16">
        <dbReference type="Rhea" id="RHEA:45025"/>
    </physiologicalReaction>
</comment>
<evidence type="ECO:0000256" key="11">
    <source>
        <dbReference type="ARBA" id="ARBA00023136"/>
    </source>
</evidence>
<dbReference type="Gene3D" id="3.90.380.10">
    <property type="entry name" value="Naphthalene 1,2-dioxygenase Alpha Subunit, Chain A, domain 1"/>
    <property type="match status" value="1"/>
</dbReference>
<comment type="caution">
    <text evidence="18">The sequence shown here is derived from an EMBL/GenBank/DDBJ whole genome shotgun (WGS) entry which is preliminary data.</text>
</comment>
<evidence type="ECO:0000256" key="16">
    <source>
        <dbReference type="ARBA" id="ARBA00049548"/>
    </source>
</evidence>
<feature type="domain" description="Rieske" evidence="17">
    <location>
        <begin position="1"/>
        <end position="90"/>
    </location>
</feature>
<dbReference type="PROSITE" id="PS51296">
    <property type="entry name" value="RIESKE"/>
    <property type="match status" value="1"/>
</dbReference>
<evidence type="ECO:0000313" key="18">
    <source>
        <dbReference type="EMBL" id="GBM68856.1"/>
    </source>
</evidence>
<dbReference type="InterPro" id="IPR050584">
    <property type="entry name" value="Cholesterol_7-desaturase"/>
</dbReference>
<evidence type="ECO:0000256" key="14">
    <source>
        <dbReference type="ARBA" id="ARBA00026095"/>
    </source>
</evidence>
<evidence type="ECO:0000256" key="4">
    <source>
        <dbReference type="ARBA" id="ARBA00022692"/>
    </source>
</evidence>
<evidence type="ECO:0000256" key="3">
    <source>
        <dbReference type="ARBA" id="ARBA00004972"/>
    </source>
</evidence>
<keyword evidence="9" id="KW-0408">Iron</keyword>
<keyword evidence="10" id="KW-0411">Iron-sulfur</keyword>
<evidence type="ECO:0000313" key="19">
    <source>
        <dbReference type="Proteomes" id="UP000499080"/>
    </source>
</evidence>
<dbReference type="Pfam" id="PF00355">
    <property type="entry name" value="Rieske"/>
    <property type="match status" value="1"/>
</dbReference>
<name>A0A4Y2HV66_ARAVE</name>
<dbReference type="EC" id="1.14.19.21" evidence="14"/>
<evidence type="ECO:0000256" key="8">
    <source>
        <dbReference type="ARBA" id="ARBA00023002"/>
    </source>
</evidence>
<comment type="similarity">
    <text evidence="13">Belongs to the cholesterol 7-desaturase family.</text>
</comment>
<keyword evidence="11" id="KW-0472">Membrane</keyword>
<dbReference type="PANTHER" id="PTHR21266:SF32">
    <property type="entry name" value="CHOLESTEROL 7-DESATURASE NVD"/>
    <property type="match status" value="1"/>
</dbReference>
<protein>
    <recommendedName>
        <fullName evidence="14">cholesterol 7-desaturase</fullName>
        <ecNumber evidence="14">1.14.19.21</ecNumber>
    </recommendedName>
</protein>
<dbReference type="SUPFAM" id="SSF50022">
    <property type="entry name" value="ISP domain"/>
    <property type="match status" value="1"/>
</dbReference>
<proteinExistence type="inferred from homology"/>
<evidence type="ECO:0000256" key="12">
    <source>
        <dbReference type="ARBA" id="ARBA00025712"/>
    </source>
</evidence>
<comment type="catalytic activity">
    <reaction evidence="15">
        <text>cholesterol + NADH + O2 + H(+) = 7-dehydrocholesterol + NAD(+) + 2 H2O</text>
        <dbReference type="Rhea" id="RHEA:51644"/>
        <dbReference type="ChEBI" id="CHEBI:15377"/>
        <dbReference type="ChEBI" id="CHEBI:15378"/>
        <dbReference type="ChEBI" id="CHEBI:15379"/>
        <dbReference type="ChEBI" id="CHEBI:16113"/>
        <dbReference type="ChEBI" id="CHEBI:17759"/>
        <dbReference type="ChEBI" id="CHEBI:57540"/>
        <dbReference type="ChEBI" id="CHEBI:57945"/>
        <dbReference type="EC" id="1.14.19.21"/>
    </reaction>
    <physiologicalReaction direction="left-to-right" evidence="15">
        <dbReference type="Rhea" id="RHEA:51645"/>
    </physiologicalReaction>
</comment>
<dbReference type="InterPro" id="IPR045605">
    <property type="entry name" value="KshA-like_C"/>
</dbReference>
<comment type="pathway">
    <text evidence="3">Hormone biosynthesis.</text>
</comment>
<dbReference type="OrthoDB" id="6428779at2759"/>
<evidence type="ECO:0000256" key="6">
    <source>
        <dbReference type="ARBA" id="ARBA00022723"/>
    </source>
</evidence>
<keyword evidence="8" id="KW-0560">Oxidoreductase</keyword>
<gene>
    <name evidence="18" type="primary">daf-36</name>
    <name evidence="18" type="ORF">AVEN_261829_1</name>
</gene>
<comment type="cofactor">
    <cofactor evidence="1">
        <name>Fe cation</name>
        <dbReference type="ChEBI" id="CHEBI:24875"/>
    </cofactor>
</comment>
<dbReference type="GO" id="GO:0016020">
    <property type="term" value="C:membrane"/>
    <property type="evidence" value="ECO:0007669"/>
    <property type="project" value="UniProtKB-SubCell"/>
</dbReference>
<evidence type="ECO:0000259" key="17">
    <source>
        <dbReference type="PROSITE" id="PS51296"/>
    </source>
</evidence>
<organism evidence="18 19">
    <name type="scientific">Araneus ventricosus</name>
    <name type="common">Orbweaver spider</name>
    <name type="synonym">Epeira ventricosa</name>
    <dbReference type="NCBI Taxonomy" id="182803"/>
    <lineage>
        <taxon>Eukaryota</taxon>
        <taxon>Metazoa</taxon>
        <taxon>Ecdysozoa</taxon>
        <taxon>Arthropoda</taxon>
        <taxon>Chelicerata</taxon>
        <taxon>Arachnida</taxon>
        <taxon>Araneae</taxon>
        <taxon>Araneomorphae</taxon>
        <taxon>Entelegynae</taxon>
        <taxon>Araneoidea</taxon>
        <taxon>Araneidae</taxon>
        <taxon>Araneus</taxon>
    </lineage>
</organism>
<reference evidence="18 19" key="1">
    <citation type="journal article" date="2019" name="Sci. Rep.">
        <title>Orb-weaving spider Araneus ventricosus genome elucidates the spidroin gene catalogue.</title>
        <authorList>
            <person name="Kono N."/>
            <person name="Nakamura H."/>
            <person name="Ohtoshi R."/>
            <person name="Moran D.A.P."/>
            <person name="Shinohara A."/>
            <person name="Yoshida Y."/>
            <person name="Fujiwara M."/>
            <person name="Mori M."/>
            <person name="Tomita M."/>
            <person name="Arakawa K."/>
        </authorList>
    </citation>
    <scope>NUCLEOTIDE SEQUENCE [LARGE SCALE GENOMIC DNA]</scope>
</reference>
<dbReference type="GO" id="GO:0051537">
    <property type="term" value="F:2 iron, 2 sulfur cluster binding"/>
    <property type="evidence" value="ECO:0007669"/>
    <property type="project" value="UniProtKB-KW"/>
</dbReference>
<dbReference type="GO" id="GO:0008203">
    <property type="term" value="P:cholesterol metabolic process"/>
    <property type="evidence" value="ECO:0007669"/>
    <property type="project" value="InterPro"/>
</dbReference>
<sequence>QRFCVFKGEESGQLYVLDAYCPHLGADLTVGGKVRGDCIECPFHGWLANGNDGTCVRGPGNDPKKEKPQVPSFVTIRKWNSCEANGHIFVWHHAESEEQEPSWQMPIVDEIQTGKWVYRGRTEHVVRCHIQEIPENGADINHLEQLHSASVLLGCNWMDTNSWLNIVNHHWDPEWSRDENQPHIAKIKLGQMTTILGFNIPFSMLDIDIQQVSMNLLQSGEGHLSLKLDIRESSTPREFGRFTSDMTPRSPHEIAALYSDLCNVKLRSTQDTHLISAPLKVSDCVRRHFFFF</sequence>
<dbReference type="InterPro" id="IPR017941">
    <property type="entry name" value="Rieske_2Fe-2S"/>
</dbReference>
<dbReference type="AlphaFoldDB" id="A0A4Y2HV66"/>
<dbReference type="GO" id="GO:0170056">
    <property type="term" value="F:cholesterol 7-desaturase [NAD(P)H] activity"/>
    <property type="evidence" value="ECO:0007669"/>
    <property type="project" value="UniProtKB-EC"/>
</dbReference>
<evidence type="ECO:0000256" key="10">
    <source>
        <dbReference type="ARBA" id="ARBA00023014"/>
    </source>
</evidence>
<evidence type="ECO:0000256" key="13">
    <source>
        <dbReference type="ARBA" id="ARBA00025729"/>
    </source>
</evidence>
<evidence type="ECO:0000256" key="1">
    <source>
        <dbReference type="ARBA" id="ARBA00001962"/>
    </source>
</evidence>
<keyword evidence="6" id="KW-0479">Metal-binding</keyword>
<feature type="non-terminal residue" evidence="18">
    <location>
        <position position="1"/>
    </location>
</feature>
<dbReference type="Pfam" id="PF19298">
    <property type="entry name" value="KshA_C"/>
    <property type="match status" value="1"/>
</dbReference>